<gene>
    <name evidence="2" type="ORF">C1I99_21810</name>
</gene>
<feature type="region of interest" description="Disordered" evidence="1">
    <location>
        <begin position="175"/>
        <end position="238"/>
    </location>
</feature>
<proteinExistence type="predicted"/>
<evidence type="ECO:0000256" key="1">
    <source>
        <dbReference type="SAM" id="MobiDB-lite"/>
    </source>
</evidence>
<sequence>MEPENRLVARTLETRWETKLAALAEAEAALATARAVKPPVPDHEALRALAADLPRLWDAPTTSPRDRKRLLRTLIADVTLLLEQDSDAVRIGVRWHTGATDELVVERRGPGRTPPQALAIVRQYGATHSNVEIAQMLNDAGLRTGKNLGFTPRHVAAVRGIYKIFTPRTVAVGMARSGSSRQPNNSVSPLTQSTTGCATGRFPPAPAPVAGASLGRPDSGDLPAEGRGLVAAQAPTVR</sequence>
<evidence type="ECO:0008006" key="4">
    <source>
        <dbReference type="Google" id="ProtNLM"/>
    </source>
</evidence>
<organism evidence="2 3">
    <name type="scientific">Micromonospora deserti</name>
    <dbReference type="NCBI Taxonomy" id="2070366"/>
    <lineage>
        <taxon>Bacteria</taxon>
        <taxon>Bacillati</taxon>
        <taxon>Actinomycetota</taxon>
        <taxon>Actinomycetes</taxon>
        <taxon>Micromonosporales</taxon>
        <taxon>Micromonosporaceae</taxon>
        <taxon>Micromonospora</taxon>
    </lineage>
</organism>
<reference evidence="2 3" key="1">
    <citation type="submission" date="2018-01" db="EMBL/GenBank/DDBJ databases">
        <title>Draft genome sequence of Salinispora sp. 13K206.</title>
        <authorList>
            <person name="Sahin N."/>
            <person name="Saygin H."/>
            <person name="Ay H."/>
        </authorList>
    </citation>
    <scope>NUCLEOTIDE SEQUENCE [LARGE SCALE GENOMIC DNA]</scope>
    <source>
        <strain evidence="2 3">13K206</strain>
    </source>
</reference>
<comment type="caution">
    <text evidence="2">The sequence shown here is derived from an EMBL/GenBank/DDBJ whole genome shotgun (WGS) entry which is preliminary data.</text>
</comment>
<protein>
    <recommendedName>
        <fullName evidence="4">Recombinase domain-containing protein</fullName>
    </recommendedName>
</protein>
<dbReference type="AlphaFoldDB" id="A0A2W2D5G7"/>
<keyword evidence="3" id="KW-1185">Reference proteome</keyword>
<accession>A0A2W2D5G7</accession>
<feature type="compositionally biased region" description="Polar residues" evidence="1">
    <location>
        <begin position="177"/>
        <end position="197"/>
    </location>
</feature>
<evidence type="ECO:0000313" key="3">
    <source>
        <dbReference type="Proteomes" id="UP000248749"/>
    </source>
</evidence>
<evidence type="ECO:0000313" key="2">
    <source>
        <dbReference type="EMBL" id="PZF92436.1"/>
    </source>
</evidence>
<dbReference type="Proteomes" id="UP000248749">
    <property type="component" value="Unassembled WGS sequence"/>
</dbReference>
<dbReference type="EMBL" id="POUB01000178">
    <property type="protein sequence ID" value="PZF92436.1"/>
    <property type="molecule type" value="Genomic_DNA"/>
</dbReference>
<name>A0A2W2D5G7_9ACTN</name>